<sequence length="160" mass="19262">MSEQNLLSAFQAEFLLKILARLHILKVWNTKHTVSDSILKIWNFFRGGLVWNLETDWYFEGSDVPFRRLDSIQRVTIFENHLKSSGRPEYFKGLCFLNANKRWGRIKVQSPWLSRCFLIEFRRSTVFFRSDKIFTFDMFYWIKVKSCLLESNQLEHCLNH</sequence>
<proteinExistence type="predicted"/>
<reference evidence="1 2" key="1">
    <citation type="submission" date="2017-11" db="EMBL/GenBank/DDBJ databases">
        <title>The genome of Rhizophagus clarus HR1 reveals common genetic basis of auxotrophy among arbuscular mycorrhizal fungi.</title>
        <authorList>
            <person name="Kobayashi Y."/>
        </authorList>
    </citation>
    <scope>NUCLEOTIDE SEQUENCE [LARGE SCALE GENOMIC DNA]</scope>
    <source>
        <strain evidence="1 2">HR1</strain>
    </source>
</reference>
<evidence type="ECO:0000313" key="2">
    <source>
        <dbReference type="Proteomes" id="UP000247702"/>
    </source>
</evidence>
<name>A0A2Z6S509_9GLOM</name>
<dbReference type="AlphaFoldDB" id="A0A2Z6S509"/>
<dbReference type="Proteomes" id="UP000247702">
    <property type="component" value="Unassembled WGS sequence"/>
</dbReference>
<protein>
    <submittedName>
        <fullName evidence="1">Uncharacterized protein</fullName>
    </submittedName>
</protein>
<dbReference type="EMBL" id="BEXD01004383">
    <property type="protein sequence ID" value="GBC10424.1"/>
    <property type="molecule type" value="Genomic_DNA"/>
</dbReference>
<evidence type="ECO:0000313" key="1">
    <source>
        <dbReference type="EMBL" id="GBC10424.1"/>
    </source>
</evidence>
<comment type="caution">
    <text evidence="1">The sequence shown here is derived from an EMBL/GenBank/DDBJ whole genome shotgun (WGS) entry which is preliminary data.</text>
</comment>
<accession>A0A2Z6S509</accession>
<gene>
    <name evidence="1" type="ORF">RclHR1_09610011</name>
</gene>
<organism evidence="1 2">
    <name type="scientific">Rhizophagus clarus</name>
    <dbReference type="NCBI Taxonomy" id="94130"/>
    <lineage>
        <taxon>Eukaryota</taxon>
        <taxon>Fungi</taxon>
        <taxon>Fungi incertae sedis</taxon>
        <taxon>Mucoromycota</taxon>
        <taxon>Glomeromycotina</taxon>
        <taxon>Glomeromycetes</taxon>
        <taxon>Glomerales</taxon>
        <taxon>Glomeraceae</taxon>
        <taxon>Rhizophagus</taxon>
    </lineage>
</organism>
<keyword evidence="2" id="KW-1185">Reference proteome</keyword>